<dbReference type="Gramene" id="EFJ13414">
    <property type="protein sequence ID" value="EFJ13414"/>
    <property type="gene ID" value="SELMODRAFT_450795"/>
</dbReference>
<dbReference type="GO" id="GO:0003700">
    <property type="term" value="F:DNA-binding transcription factor activity"/>
    <property type="evidence" value="ECO:0000318"/>
    <property type="project" value="GO_Central"/>
</dbReference>
<comment type="similarity">
    <text evidence="1">Belongs to the GRAS family. DELLA subfamily.</text>
</comment>
<dbReference type="SMART" id="SM01129">
    <property type="entry name" value="DELLA"/>
    <property type="match status" value="1"/>
</dbReference>
<feature type="domain" description="Transcriptional factor DELLA N-terminal" evidence="5">
    <location>
        <begin position="8"/>
        <end position="62"/>
    </location>
</feature>
<dbReference type="InterPro" id="IPR021914">
    <property type="entry name" value="TF_DELLA_N"/>
</dbReference>
<dbReference type="GeneID" id="9653057"/>
<dbReference type="HOGENOM" id="CLU_011924_4_0_1"/>
<evidence type="ECO:0000256" key="2">
    <source>
        <dbReference type="ARBA" id="ARBA00023015"/>
    </source>
</evidence>
<dbReference type="InterPro" id="IPR038088">
    <property type="entry name" value="DELLA_N_sf"/>
</dbReference>
<accession>D8SQ86</accession>
<dbReference type="GO" id="GO:0005634">
    <property type="term" value="C:nucleus"/>
    <property type="evidence" value="ECO:0000318"/>
    <property type="project" value="GO_Central"/>
</dbReference>
<keyword evidence="3" id="KW-0804">Transcription</keyword>
<gene>
    <name evidence="6" type="primary">Sm_DELLA2</name>
    <name evidence="6" type="ORF">SELMODRAFT_450795</name>
</gene>
<dbReference type="Pfam" id="PF12041">
    <property type="entry name" value="DELLA"/>
    <property type="match status" value="1"/>
</dbReference>
<evidence type="ECO:0000256" key="1">
    <source>
        <dbReference type="ARBA" id="ARBA00010273"/>
    </source>
</evidence>
<dbReference type="eggNOG" id="ENOG502QPMG">
    <property type="taxonomic scope" value="Eukaryota"/>
</dbReference>
<feature type="compositionally biased region" description="Polar residues" evidence="4">
    <location>
        <begin position="64"/>
        <end position="77"/>
    </location>
</feature>
<dbReference type="OrthoDB" id="761920at2759"/>
<keyword evidence="2" id="KW-0805">Transcription regulation</keyword>
<dbReference type="Pfam" id="PF03514">
    <property type="entry name" value="GRAS"/>
    <property type="match status" value="1"/>
</dbReference>
<dbReference type="Gene3D" id="1.10.10.1290">
    <property type="entry name" value="Transcriptional regulator DELLA, N-terminal domain"/>
    <property type="match status" value="1"/>
</dbReference>
<reference evidence="6 7" key="1">
    <citation type="journal article" date="2011" name="Science">
        <title>The Selaginella genome identifies genetic changes associated with the evolution of vascular plants.</title>
        <authorList>
            <person name="Banks J.A."/>
            <person name="Nishiyama T."/>
            <person name="Hasebe M."/>
            <person name="Bowman J.L."/>
            <person name="Gribskov M."/>
            <person name="dePamphilis C."/>
            <person name="Albert V.A."/>
            <person name="Aono N."/>
            <person name="Aoyama T."/>
            <person name="Ambrose B.A."/>
            <person name="Ashton N.W."/>
            <person name="Axtell M.J."/>
            <person name="Barker E."/>
            <person name="Barker M.S."/>
            <person name="Bennetzen J.L."/>
            <person name="Bonawitz N.D."/>
            <person name="Chapple C."/>
            <person name="Cheng C."/>
            <person name="Correa L.G."/>
            <person name="Dacre M."/>
            <person name="DeBarry J."/>
            <person name="Dreyer I."/>
            <person name="Elias M."/>
            <person name="Engstrom E.M."/>
            <person name="Estelle M."/>
            <person name="Feng L."/>
            <person name="Finet C."/>
            <person name="Floyd S.K."/>
            <person name="Frommer W.B."/>
            <person name="Fujita T."/>
            <person name="Gramzow L."/>
            <person name="Gutensohn M."/>
            <person name="Harholt J."/>
            <person name="Hattori M."/>
            <person name="Heyl A."/>
            <person name="Hirai T."/>
            <person name="Hiwatashi Y."/>
            <person name="Ishikawa M."/>
            <person name="Iwata M."/>
            <person name="Karol K.G."/>
            <person name="Koehler B."/>
            <person name="Kolukisaoglu U."/>
            <person name="Kubo M."/>
            <person name="Kurata T."/>
            <person name="Lalonde S."/>
            <person name="Li K."/>
            <person name="Li Y."/>
            <person name="Litt A."/>
            <person name="Lyons E."/>
            <person name="Manning G."/>
            <person name="Maruyama T."/>
            <person name="Michael T.P."/>
            <person name="Mikami K."/>
            <person name="Miyazaki S."/>
            <person name="Morinaga S."/>
            <person name="Murata T."/>
            <person name="Mueller-Roeber B."/>
            <person name="Nelson D.R."/>
            <person name="Obara M."/>
            <person name="Oguri Y."/>
            <person name="Olmstead R.G."/>
            <person name="Onodera N."/>
            <person name="Petersen B.L."/>
            <person name="Pils B."/>
            <person name="Prigge M."/>
            <person name="Rensing S.A."/>
            <person name="Riano-Pachon D.M."/>
            <person name="Roberts A.W."/>
            <person name="Sato Y."/>
            <person name="Scheller H.V."/>
            <person name="Schulz B."/>
            <person name="Schulz C."/>
            <person name="Shakirov E.V."/>
            <person name="Shibagaki N."/>
            <person name="Shinohara N."/>
            <person name="Shippen D.E."/>
            <person name="Soerensen I."/>
            <person name="Sotooka R."/>
            <person name="Sugimoto N."/>
            <person name="Sugita M."/>
            <person name="Sumikawa N."/>
            <person name="Tanurdzic M."/>
            <person name="Theissen G."/>
            <person name="Ulvskov P."/>
            <person name="Wakazuki S."/>
            <person name="Weng J.K."/>
            <person name="Willats W.W."/>
            <person name="Wipf D."/>
            <person name="Wolf P.G."/>
            <person name="Yang L."/>
            <person name="Zimmer A.D."/>
            <person name="Zhu Q."/>
            <person name="Mitros T."/>
            <person name="Hellsten U."/>
            <person name="Loque D."/>
            <person name="Otillar R."/>
            <person name="Salamov A."/>
            <person name="Schmutz J."/>
            <person name="Shapiro H."/>
            <person name="Lindquist E."/>
            <person name="Lucas S."/>
            <person name="Rokhsar D."/>
            <person name="Grigoriev I.V."/>
        </authorList>
    </citation>
    <scope>NUCLEOTIDE SEQUENCE [LARGE SCALE GENOMIC DNA]</scope>
</reference>
<dbReference type="EMBL" id="GL377633">
    <property type="protein sequence ID" value="EFJ13414.1"/>
    <property type="molecule type" value="Genomic_DNA"/>
</dbReference>
<evidence type="ECO:0000256" key="4">
    <source>
        <dbReference type="SAM" id="MobiDB-lite"/>
    </source>
</evidence>
<dbReference type="PANTHER" id="PTHR31636">
    <property type="entry name" value="OSJNBA0084A10.13 PROTEIN-RELATED"/>
    <property type="match status" value="1"/>
</dbReference>
<evidence type="ECO:0000256" key="3">
    <source>
        <dbReference type="ARBA" id="ARBA00023163"/>
    </source>
</evidence>
<organism evidence="7">
    <name type="scientific">Selaginella moellendorffii</name>
    <name type="common">Spikemoss</name>
    <dbReference type="NCBI Taxonomy" id="88036"/>
    <lineage>
        <taxon>Eukaryota</taxon>
        <taxon>Viridiplantae</taxon>
        <taxon>Streptophyta</taxon>
        <taxon>Embryophyta</taxon>
        <taxon>Tracheophyta</taxon>
        <taxon>Lycopodiopsida</taxon>
        <taxon>Selaginellales</taxon>
        <taxon>Selaginellaceae</taxon>
        <taxon>Selaginella</taxon>
    </lineage>
</organism>
<feature type="region of interest" description="Disordered" evidence="4">
    <location>
        <begin position="64"/>
        <end position="92"/>
    </location>
</feature>
<evidence type="ECO:0000313" key="7">
    <source>
        <dbReference type="Proteomes" id="UP000001514"/>
    </source>
</evidence>
<keyword evidence="7" id="KW-1185">Reference proteome</keyword>
<sequence>MSNWAMFDSMLADTGYAVAQAELPQLADRMERLESLGVERFDQDAVHSNPSDISGWIDSLIEQQTRGSPLDSQQDNTSSSPSPPSLLISCPHDSSRIATTTTTTNALPLHMIHTQPDDEQQDDQEANGLKLIHLLFACGACLGREDDKSAKAEEFLDQIRMLLLSMGDSAGAIGRVAAYFVEGLSRRILFGSLPAAQAEEADPAFLESFYRTCPFLKFGHFTANQAMYEELEEERSVHIIDFEFGLGVQWPPLIQMLAIRPGGPPSLRLTAIAPDHLQFQVHHTGNRLARFAASIGVDLQFQTVNSIASVLVYPGEALAVNSMLHLHRLVDDSLDSVLASVRRLSPKIFTLLEQDASHNSPDFDNRFNECLHYYSAIFDSIYQQFGQVEQAVLESEAHLGREIVNILACEGRARVERHERLEQWTRRMSGMGFKPRHLGSNAYNQAATFLTIFPGGGHTIQETAGCLTLGWQSRTLFAASAWRC</sequence>
<name>D8SQ86_SELML</name>
<dbReference type="PROSITE" id="PS50985">
    <property type="entry name" value="GRAS"/>
    <property type="match status" value="1"/>
</dbReference>
<protein>
    <submittedName>
        <fullName evidence="6">GRAS-family protein</fullName>
    </submittedName>
</protein>
<dbReference type="InParanoid" id="D8SQ86"/>
<dbReference type="STRING" id="88036.D8SQ86"/>
<dbReference type="Proteomes" id="UP000001514">
    <property type="component" value="Unassembled WGS sequence"/>
</dbReference>
<evidence type="ECO:0000259" key="5">
    <source>
        <dbReference type="Pfam" id="PF12041"/>
    </source>
</evidence>
<dbReference type="AlphaFoldDB" id="D8SQ86"/>
<proteinExistence type="inferred from homology"/>
<evidence type="ECO:0000313" key="6">
    <source>
        <dbReference type="EMBL" id="EFJ13414.1"/>
    </source>
</evidence>
<dbReference type="KEGG" id="smo:SELMODRAFT_450795"/>
<dbReference type="InterPro" id="IPR005202">
    <property type="entry name" value="TF_GRAS"/>
</dbReference>
<dbReference type="GO" id="GO:0043565">
    <property type="term" value="F:sequence-specific DNA binding"/>
    <property type="evidence" value="ECO:0000318"/>
    <property type="project" value="GO_Central"/>
</dbReference>
<dbReference type="GO" id="GO:0006355">
    <property type="term" value="P:regulation of DNA-templated transcription"/>
    <property type="evidence" value="ECO:0000318"/>
    <property type="project" value="GO_Central"/>
</dbReference>